<protein>
    <submittedName>
        <fullName evidence="1">Type VI secretion system baseplate subunit TssG</fullName>
    </submittedName>
</protein>
<proteinExistence type="predicted"/>
<reference evidence="2" key="1">
    <citation type="submission" date="2019-11" db="EMBL/GenBank/DDBJ databases">
        <title>Escherichia coli 1916D6.</title>
        <authorList>
            <person name="Yao H."/>
            <person name="Du X."/>
            <person name="Yu R."/>
            <person name="Li A."/>
        </authorList>
    </citation>
    <scope>NUCLEOTIDE SEQUENCE [LARGE SCALE GENOMIC DNA]</scope>
    <source>
        <strain evidence="2">19110F47</strain>
    </source>
</reference>
<dbReference type="EMBL" id="CP046045">
    <property type="protein sequence ID" value="QGM27200.1"/>
    <property type="molecule type" value="Genomic_DNA"/>
</dbReference>
<dbReference type="PANTHER" id="PTHR35564:SF4">
    <property type="entry name" value="CYTOPLASMIC PROTEIN"/>
    <property type="match status" value="1"/>
</dbReference>
<dbReference type="Proteomes" id="UP000405075">
    <property type="component" value="Chromosome"/>
</dbReference>
<dbReference type="InterPro" id="IPR010732">
    <property type="entry name" value="T6SS_TssG-like"/>
</dbReference>
<gene>
    <name evidence="1" type="primary">tssG</name>
    <name evidence="1" type="ORF">GJD93_05695</name>
</gene>
<dbReference type="AlphaFoldDB" id="A0AAP9GTJ3"/>
<name>A0AAP9GTJ3_9GAMM</name>
<dbReference type="RefSeq" id="WP_004972723.1">
    <property type="nucleotide sequence ID" value="NZ_BBNL01000039.1"/>
</dbReference>
<dbReference type="Pfam" id="PF06996">
    <property type="entry name" value="T6SS_TssG"/>
    <property type="match status" value="1"/>
</dbReference>
<accession>A0AAP9GTJ3</accession>
<dbReference type="PANTHER" id="PTHR35564">
    <property type="match status" value="1"/>
</dbReference>
<evidence type="ECO:0000313" key="2">
    <source>
        <dbReference type="Proteomes" id="UP000405075"/>
    </source>
</evidence>
<organism evidence="1 2">
    <name type="scientific">Acinetobacter towneri</name>
    <dbReference type="NCBI Taxonomy" id="202956"/>
    <lineage>
        <taxon>Bacteria</taxon>
        <taxon>Pseudomonadati</taxon>
        <taxon>Pseudomonadota</taxon>
        <taxon>Gammaproteobacteria</taxon>
        <taxon>Moraxellales</taxon>
        <taxon>Moraxellaceae</taxon>
        <taxon>Acinetobacter</taxon>
    </lineage>
</organism>
<dbReference type="NCBIfam" id="TIGR03347">
    <property type="entry name" value="VI_chp_1"/>
    <property type="match status" value="1"/>
</dbReference>
<sequence length="333" mass="38388">MRAERWWQDTSIIDQVFKQPGTFEFVQSTRLLRHSTVVQGQYHWSAAFYFEPSFRLSFPLAEIESLHYQDQRIHLSNLVIGLTGIQGALPYSYTHQLKQHLRQQRLEAQAFLGLFNHQLTAKYVDATLAYHLPIRYEIEHKNDYLDILHALSGYSRTHHEQPDLDEYFAEFSGFMQGQNNTAHALKTVLSCIFAQQIHIREFVKEKFQLQDEQKSCLGGKNPSLLGLNTFCGSTMQQMDGKIEIQIGPLCRAQYLAFLPDQPLSHKLKRLIETWCDPSLHIDLRLILGRTEIQPMCLDSKHEMGLGQGAFLMPTKTLDHHAETCYALIGRAPC</sequence>
<evidence type="ECO:0000313" key="1">
    <source>
        <dbReference type="EMBL" id="QGM27200.1"/>
    </source>
</evidence>